<dbReference type="AlphaFoldDB" id="A0A8T0RA32"/>
<gene>
    <name evidence="2" type="ORF">PVAP13_6KG190800</name>
</gene>
<feature type="region of interest" description="Disordered" evidence="1">
    <location>
        <begin position="1"/>
        <end position="47"/>
    </location>
</feature>
<keyword evidence="3" id="KW-1185">Reference proteome</keyword>
<proteinExistence type="predicted"/>
<protein>
    <submittedName>
        <fullName evidence="2">Uncharacterized protein</fullName>
    </submittedName>
</protein>
<comment type="caution">
    <text evidence="2">The sequence shown here is derived from an EMBL/GenBank/DDBJ whole genome shotgun (WGS) entry which is preliminary data.</text>
</comment>
<dbReference type="Proteomes" id="UP000823388">
    <property type="component" value="Chromosome 6K"/>
</dbReference>
<evidence type="ECO:0000313" key="3">
    <source>
        <dbReference type="Proteomes" id="UP000823388"/>
    </source>
</evidence>
<feature type="compositionally biased region" description="Low complexity" evidence="1">
    <location>
        <begin position="26"/>
        <end position="42"/>
    </location>
</feature>
<accession>A0A8T0RA32</accession>
<organism evidence="2 3">
    <name type="scientific">Panicum virgatum</name>
    <name type="common">Blackwell switchgrass</name>
    <dbReference type="NCBI Taxonomy" id="38727"/>
    <lineage>
        <taxon>Eukaryota</taxon>
        <taxon>Viridiplantae</taxon>
        <taxon>Streptophyta</taxon>
        <taxon>Embryophyta</taxon>
        <taxon>Tracheophyta</taxon>
        <taxon>Spermatophyta</taxon>
        <taxon>Magnoliopsida</taxon>
        <taxon>Liliopsida</taxon>
        <taxon>Poales</taxon>
        <taxon>Poaceae</taxon>
        <taxon>PACMAD clade</taxon>
        <taxon>Panicoideae</taxon>
        <taxon>Panicodae</taxon>
        <taxon>Paniceae</taxon>
        <taxon>Panicinae</taxon>
        <taxon>Panicum</taxon>
        <taxon>Panicum sect. Hiantes</taxon>
    </lineage>
</organism>
<dbReference type="EMBL" id="CM029047">
    <property type="protein sequence ID" value="KAG2582687.1"/>
    <property type="molecule type" value="Genomic_DNA"/>
</dbReference>
<feature type="compositionally biased region" description="Pro residues" evidence="1">
    <location>
        <begin position="1"/>
        <end position="12"/>
    </location>
</feature>
<evidence type="ECO:0000313" key="2">
    <source>
        <dbReference type="EMBL" id="KAG2582687.1"/>
    </source>
</evidence>
<name>A0A8T0RA32_PANVG</name>
<reference evidence="2" key="1">
    <citation type="submission" date="2020-05" db="EMBL/GenBank/DDBJ databases">
        <title>WGS assembly of Panicum virgatum.</title>
        <authorList>
            <person name="Lovell J.T."/>
            <person name="Jenkins J."/>
            <person name="Shu S."/>
            <person name="Juenger T.E."/>
            <person name="Schmutz J."/>
        </authorList>
    </citation>
    <scope>NUCLEOTIDE SEQUENCE</scope>
    <source>
        <strain evidence="2">AP13</strain>
    </source>
</reference>
<sequence length="124" mass="13445">MCLPPPRSPPPHTSSRPLPLDIPRCRASFPLPRRRASPPAARDPWRRRAGLPCGAVRAPWQQHVGFKCGGGAWPAARFFCVVKAATQPGEEPAVMAHSITVDPNPTPSRTGGDVVFQLGVKRVR</sequence>
<evidence type="ECO:0000256" key="1">
    <source>
        <dbReference type="SAM" id="MobiDB-lite"/>
    </source>
</evidence>